<protein>
    <submittedName>
        <fullName evidence="3">Glycine-rich protein</fullName>
    </submittedName>
</protein>
<organism evidence="2 3">
    <name type="scientific">Panagrellus redivivus</name>
    <name type="common">Microworm</name>
    <dbReference type="NCBI Taxonomy" id="6233"/>
    <lineage>
        <taxon>Eukaryota</taxon>
        <taxon>Metazoa</taxon>
        <taxon>Ecdysozoa</taxon>
        <taxon>Nematoda</taxon>
        <taxon>Chromadorea</taxon>
        <taxon>Rhabditida</taxon>
        <taxon>Tylenchina</taxon>
        <taxon>Panagrolaimomorpha</taxon>
        <taxon>Panagrolaimoidea</taxon>
        <taxon>Panagrolaimidae</taxon>
        <taxon>Panagrellus</taxon>
    </lineage>
</organism>
<proteinExistence type="predicted"/>
<keyword evidence="1" id="KW-0732">Signal</keyword>
<evidence type="ECO:0000313" key="3">
    <source>
        <dbReference type="WBParaSite" id="Pan_g7241.t1"/>
    </source>
</evidence>
<reference evidence="2" key="1">
    <citation type="journal article" date="2013" name="Genetics">
        <title>The draft genome and transcriptome of Panagrellus redivivus are shaped by the harsh demands of a free-living lifestyle.</title>
        <authorList>
            <person name="Srinivasan J."/>
            <person name="Dillman A.R."/>
            <person name="Macchietto M.G."/>
            <person name="Heikkinen L."/>
            <person name="Lakso M."/>
            <person name="Fracchia K.M."/>
            <person name="Antoshechkin I."/>
            <person name="Mortazavi A."/>
            <person name="Wong G."/>
            <person name="Sternberg P.W."/>
        </authorList>
    </citation>
    <scope>NUCLEOTIDE SEQUENCE [LARGE SCALE GENOMIC DNA]</scope>
    <source>
        <strain evidence="2">MT8872</strain>
    </source>
</reference>
<evidence type="ECO:0000313" key="2">
    <source>
        <dbReference type="Proteomes" id="UP000492821"/>
    </source>
</evidence>
<sequence length="86" mass="8682">MSRYIALLFAVIASLMVLTAGQGWYGAPGYGYGGYPRHGGFGYGPYGRYGGGPGFGGPGYGYGGINPGTIQGARIGAALGTIIGRK</sequence>
<feature type="chain" id="PRO_5028858754" evidence="1">
    <location>
        <begin position="22"/>
        <end position="86"/>
    </location>
</feature>
<dbReference type="WBParaSite" id="Pan_g7241.t1">
    <property type="protein sequence ID" value="Pan_g7241.t1"/>
    <property type="gene ID" value="Pan_g7241"/>
</dbReference>
<feature type="signal peptide" evidence="1">
    <location>
        <begin position="1"/>
        <end position="21"/>
    </location>
</feature>
<evidence type="ECO:0000256" key="1">
    <source>
        <dbReference type="SAM" id="SignalP"/>
    </source>
</evidence>
<keyword evidence="2" id="KW-1185">Reference proteome</keyword>
<dbReference type="AlphaFoldDB" id="A0A7E4W787"/>
<name>A0A7E4W787_PANRE</name>
<accession>A0A7E4W787</accession>
<reference evidence="3" key="2">
    <citation type="submission" date="2020-10" db="UniProtKB">
        <authorList>
            <consortium name="WormBaseParasite"/>
        </authorList>
    </citation>
    <scope>IDENTIFICATION</scope>
</reference>
<dbReference type="Proteomes" id="UP000492821">
    <property type="component" value="Unassembled WGS sequence"/>
</dbReference>